<keyword evidence="1" id="KW-0732">Signal</keyword>
<dbReference type="EMBL" id="CM026426">
    <property type="protein sequence ID" value="KAG0575099.1"/>
    <property type="molecule type" value="Genomic_DNA"/>
</dbReference>
<comment type="caution">
    <text evidence="2">The sequence shown here is derived from an EMBL/GenBank/DDBJ whole genome shotgun (WGS) entry which is preliminary data.</text>
</comment>
<reference evidence="2" key="1">
    <citation type="submission" date="2020-06" db="EMBL/GenBank/DDBJ databases">
        <title>WGS assembly of Ceratodon purpureus strain R40.</title>
        <authorList>
            <person name="Carey S.B."/>
            <person name="Jenkins J."/>
            <person name="Shu S."/>
            <person name="Lovell J.T."/>
            <person name="Sreedasyam A."/>
            <person name="Maumus F."/>
            <person name="Tiley G.P."/>
            <person name="Fernandez-Pozo N."/>
            <person name="Barry K."/>
            <person name="Chen C."/>
            <person name="Wang M."/>
            <person name="Lipzen A."/>
            <person name="Daum C."/>
            <person name="Saski C.A."/>
            <person name="Payton A.C."/>
            <person name="Mcbreen J.C."/>
            <person name="Conrad R.E."/>
            <person name="Kollar L.M."/>
            <person name="Olsson S."/>
            <person name="Huttunen S."/>
            <person name="Landis J.B."/>
            <person name="Wickett N.J."/>
            <person name="Johnson M.G."/>
            <person name="Rensing S.A."/>
            <person name="Grimwood J."/>
            <person name="Schmutz J."/>
            <person name="Mcdaniel S.F."/>
        </authorList>
    </citation>
    <scope>NUCLEOTIDE SEQUENCE</scope>
    <source>
        <strain evidence="2">R40</strain>
    </source>
</reference>
<feature type="signal peptide" evidence="1">
    <location>
        <begin position="1"/>
        <end position="22"/>
    </location>
</feature>
<protein>
    <recommendedName>
        <fullName evidence="4">Secreted protein</fullName>
    </recommendedName>
</protein>
<dbReference type="Proteomes" id="UP000822688">
    <property type="component" value="Chromosome V"/>
</dbReference>
<sequence>MHAQVWQARLLMQKLPFPISAALLCSSFAPPSSVVQTIGIRVQGSRFGGGLDREEVLRISLSHFGSGFTWLIV</sequence>
<keyword evidence="3" id="KW-1185">Reference proteome</keyword>
<accession>A0A8T0HWK2</accession>
<evidence type="ECO:0000256" key="1">
    <source>
        <dbReference type="SAM" id="SignalP"/>
    </source>
</evidence>
<evidence type="ECO:0008006" key="4">
    <source>
        <dbReference type="Google" id="ProtNLM"/>
    </source>
</evidence>
<organism evidence="2 3">
    <name type="scientific">Ceratodon purpureus</name>
    <name type="common">Fire moss</name>
    <name type="synonym">Dicranum purpureum</name>
    <dbReference type="NCBI Taxonomy" id="3225"/>
    <lineage>
        <taxon>Eukaryota</taxon>
        <taxon>Viridiplantae</taxon>
        <taxon>Streptophyta</taxon>
        <taxon>Embryophyta</taxon>
        <taxon>Bryophyta</taxon>
        <taxon>Bryophytina</taxon>
        <taxon>Bryopsida</taxon>
        <taxon>Dicranidae</taxon>
        <taxon>Pseudoditrichales</taxon>
        <taxon>Ditrichaceae</taxon>
        <taxon>Ceratodon</taxon>
    </lineage>
</organism>
<evidence type="ECO:0000313" key="2">
    <source>
        <dbReference type="EMBL" id="KAG0575099.1"/>
    </source>
</evidence>
<evidence type="ECO:0000313" key="3">
    <source>
        <dbReference type="Proteomes" id="UP000822688"/>
    </source>
</evidence>
<feature type="chain" id="PRO_5035717930" description="Secreted protein" evidence="1">
    <location>
        <begin position="23"/>
        <end position="73"/>
    </location>
</feature>
<name>A0A8T0HWK2_CERPU</name>
<proteinExistence type="predicted"/>
<gene>
    <name evidence="2" type="ORF">KC19_VG318300</name>
</gene>
<dbReference type="AlphaFoldDB" id="A0A8T0HWK2"/>